<dbReference type="OrthoDB" id="7274887at2"/>
<evidence type="ECO:0000313" key="2">
    <source>
        <dbReference type="EMBL" id="RVT98797.1"/>
    </source>
</evidence>
<keyword evidence="3" id="KW-1185">Reference proteome</keyword>
<evidence type="ECO:0000256" key="1">
    <source>
        <dbReference type="SAM" id="MobiDB-lite"/>
    </source>
</evidence>
<name>A0A437MMB6_9PROT</name>
<accession>A0A437MMB6</accession>
<organism evidence="2 3">
    <name type="scientific">Rhodovarius crocodyli</name>
    <dbReference type="NCBI Taxonomy" id="1979269"/>
    <lineage>
        <taxon>Bacteria</taxon>
        <taxon>Pseudomonadati</taxon>
        <taxon>Pseudomonadota</taxon>
        <taxon>Alphaproteobacteria</taxon>
        <taxon>Acetobacterales</taxon>
        <taxon>Roseomonadaceae</taxon>
        <taxon>Rhodovarius</taxon>
    </lineage>
</organism>
<gene>
    <name evidence="2" type="ORF">EOD42_01415</name>
</gene>
<dbReference type="AlphaFoldDB" id="A0A437MMB6"/>
<feature type="region of interest" description="Disordered" evidence="1">
    <location>
        <begin position="82"/>
        <end position="107"/>
    </location>
</feature>
<comment type="caution">
    <text evidence="2">The sequence shown here is derived from an EMBL/GenBank/DDBJ whole genome shotgun (WGS) entry which is preliminary data.</text>
</comment>
<protein>
    <submittedName>
        <fullName evidence="2">Uncharacterized protein</fullName>
    </submittedName>
</protein>
<dbReference type="RefSeq" id="WP_127785268.1">
    <property type="nucleotide sequence ID" value="NZ_SACL01000001.1"/>
</dbReference>
<dbReference type="EMBL" id="SACL01000001">
    <property type="protein sequence ID" value="RVT98797.1"/>
    <property type="molecule type" value="Genomic_DNA"/>
</dbReference>
<proteinExistence type="predicted"/>
<reference evidence="2 3" key="1">
    <citation type="submission" date="2019-01" db="EMBL/GenBank/DDBJ databases">
        <authorList>
            <person name="Chen W.-M."/>
        </authorList>
    </citation>
    <scope>NUCLEOTIDE SEQUENCE [LARGE SCALE GENOMIC DNA]</scope>
    <source>
        <strain evidence="2 3">CCP-6</strain>
    </source>
</reference>
<evidence type="ECO:0000313" key="3">
    <source>
        <dbReference type="Proteomes" id="UP000282957"/>
    </source>
</evidence>
<sequence>MAAIVIGSFPAAAQRNRVDNRPSATDGAFMGGGIVVPESVVVATPAPARPRLEAAPVPNARIQAPREAPRADVAQVQPTFIAPRLPGRGHAQETGSPGDLQDRLFRPAPGAQVRIPVIW</sequence>
<dbReference type="Proteomes" id="UP000282957">
    <property type="component" value="Unassembled WGS sequence"/>
</dbReference>